<evidence type="ECO:0000313" key="5">
    <source>
        <dbReference type="Proteomes" id="UP001419910"/>
    </source>
</evidence>
<organism evidence="4 5">
    <name type="scientific">Sphingomonas oligophenolica</name>
    <dbReference type="NCBI Taxonomy" id="301154"/>
    <lineage>
        <taxon>Bacteria</taxon>
        <taxon>Pseudomonadati</taxon>
        <taxon>Pseudomonadota</taxon>
        <taxon>Alphaproteobacteria</taxon>
        <taxon>Sphingomonadales</taxon>
        <taxon>Sphingomonadaceae</taxon>
        <taxon>Sphingomonas</taxon>
    </lineage>
</organism>
<dbReference type="PRINTS" id="PR00081">
    <property type="entry name" value="GDHRDH"/>
</dbReference>
<dbReference type="PANTHER" id="PTHR44196">
    <property type="entry name" value="DEHYDROGENASE/REDUCTASE SDR FAMILY MEMBER 7B"/>
    <property type="match status" value="1"/>
</dbReference>
<dbReference type="SUPFAM" id="SSF51735">
    <property type="entry name" value="NAD(P)-binding Rossmann-fold domains"/>
    <property type="match status" value="1"/>
</dbReference>
<dbReference type="Gene3D" id="3.40.50.720">
    <property type="entry name" value="NAD(P)-binding Rossmann-like Domain"/>
    <property type="match status" value="1"/>
</dbReference>
<name>A0ABU9Y6J7_9SPHN</name>
<dbReference type="PROSITE" id="PS00061">
    <property type="entry name" value="ADH_SHORT"/>
    <property type="match status" value="1"/>
</dbReference>
<keyword evidence="5" id="KW-1185">Reference proteome</keyword>
<dbReference type="RefSeq" id="WP_343890379.1">
    <property type="nucleotide sequence ID" value="NZ_BAAAEH010000032.1"/>
</dbReference>
<dbReference type="PANTHER" id="PTHR44196:SF1">
    <property type="entry name" value="DEHYDROGENASE_REDUCTASE SDR FAMILY MEMBER 7B"/>
    <property type="match status" value="1"/>
</dbReference>
<accession>A0ABU9Y6J7</accession>
<gene>
    <name evidence="4" type="ORF">ABC974_17495</name>
</gene>
<evidence type="ECO:0000256" key="2">
    <source>
        <dbReference type="ARBA" id="ARBA00023002"/>
    </source>
</evidence>
<dbReference type="Proteomes" id="UP001419910">
    <property type="component" value="Unassembled WGS sequence"/>
</dbReference>
<comment type="caution">
    <text evidence="4">The sequence shown here is derived from an EMBL/GenBank/DDBJ whole genome shotgun (WGS) entry which is preliminary data.</text>
</comment>
<keyword evidence="2" id="KW-0560">Oxidoreductase</keyword>
<proteinExistence type="inferred from homology"/>
<dbReference type="InterPro" id="IPR002347">
    <property type="entry name" value="SDR_fam"/>
</dbReference>
<dbReference type="Pfam" id="PF00106">
    <property type="entry name" value="adh_short"/>
    <property type="match status" value="1"/>
</dbReference>
<dbReference type="PROSITE" id="PS01047">
    <property type="entry name" value="HMA_1"/>
    <property type="match status" value="1"/>
</dbReference>
<evidence type="ECO:0000256" key="1">
    <source>
        <dbReference type="ARBA" id="ARBA00006484"/>
    </source>
</evidence>
<dbReference type="InterPro" id="IPR020904">
    <property type="entry name" value="Sc_DH/Rdtase_CS"/>
</dbReference>
<protein>
    <submittedName>
        <fullName evidence="4">SDR family NAD(P)-dependent oxidoreductase</fullName>
    </submittedName>
</protein>
<comment type="similarity">
    <text evidence="1 3">Belongs to the short-chain dehydrogenases/reductases (SDR) family.</text>
</comment>
<evidence type="ECO:0000313" key="4">
    <source>
        <dbReference type="EMBL" id="MEN2791435.1"/>
    </source>
</evidence>
<evidence type="ECO:0000256" key="3">
    <source>
        <dbReference type="RuleBase" id="RU000363"/>
    </source>
</evidence>
<dbReference type="InterPro" id="IPR017969">
    <property type="entry name" value="Heavy-metal-associated_CS"/>
</dbReference>
<sequence length="252" mass="25901">MTAFRDRQIVVTGAAGGIGSLVAAQLAAAGANVIGVDRADCPNCAETLRTDLSTEAGLADLSADLAGRRVDILVNLAGIQNFGPLAAQNPAGIRLGFAVNLIAPVTLARAVLPQMLERGAGHIVNIGSVMGSIAYPHFAAYSSSKAGLRGFSEALRRELHGLGIAVTHIAPRAARTGFNDSRVARFLAMTKMKVDEPDSVAGAIVSAIAGRRKDVVIGAAERFLIAANGLAPRLIDAGLARQTAAARALFTS</sequence>
<dbReference type="PRINTS" id="PR00080">
    <property type="entry name" value="SDRFAMILY"/>
</dbReference>
<dbReference type="InterPro" id="IPR036291">
    <property type="entry name" value="NAD(P)-bd_dom_sf"/>
</dbReference>
<reference evidence="4 5" key="1">
    <citation type="submission" date="2024-05" db="EMBL/GenBank/DDBJ databases">
        <authorList>
            <person name="Liu Q."/>
            <person name="Xin Y.-H."/>
        </authorList>
    </citation>
    <scope>NUCLEOTIDE SEQUENCE [LARGE SCALE GENOMIC DNA]</scope>
    <source>
        <strain evidence="4 5">CGMCC 1.10181</strain>
    </source>
</reference>
<dbReference type="EMBL" id="JBDIME010000017">
    <property type="protein sequence ID" value="MEN2791435.1"/>
    <property type="molecule type" value="Genomic_DNA"/>
</dbReference>